<dbReference type="Gene3D" id="1.10.287.70">
    <property type="match status" value="1"/>
</dbReference>
<keyword evidence="2" id="KW-0812">Transmembrane</keyword>
<sequence length="392" mass="41136">MYSSMEERRGWLGPKLPIHLASAVAILSVVTGLLNVGTASIAGPIAEIVPSAIQQTAGFTGSLTGFLMLVSAYGLRRRLRVAWFSTIVLLPVTAFQGLVQSAVVSVPLVVLSVLAVAPLLVNYRRFDRQIDLSIGQLAALAALVGTLIYGTVGTYALRDDFGGVETLTDALYYTVVTASTVGYGDVIPSGSDGARLFALSVVVLGTASFALALGSLIGPMIQARFARALGTMTRSQLDQLENHVLVAGYGDLTEPILEELQTETDFIVITPDGDAATGLGNRDINAIVGDPSDDEPLRRAGIERARAVLVATNDDAQDALAILTARQLNPDARIVAAATDRDNIEKLRRAGADSVISPAVIGGHLLVQSAMGGEGMESIADRLLAVENDDDL</sequence>
<dbReference type="GO" id="GO:0006813">
    <property type="term" value="P:potassium ion transport"/>
    <property type="evidence" value="ECO:0007669"/>
    <property type="project" value="InterPro"/>
</dbReference>
<protein>
    <submittedName>
        <fullName evidence="4">Potassium channel-like protein</fullName>
    </submittedName>
</protein>
<feature type="transmembrane region" description="Helical" evidence="2">
    <location>
        <begin position="135"/>
        <end position="157"/>
    </location>
</feature>
<dbReference type="PANTHER" id="PTHR43833">
    <property type="entry name" value="POTASSIUM CHANNEL PROTEIN 2-RELATED-RELATED"/>
    <property type="match status" value="1"/>
</dbReference>
<evidence type="ECO:0000259" key="3">
    <source>
        <dbReference type="PROSITE" id="PS51201"/>
    </source>
</evidence>
<dbReference type="HOGENOM" id="CLU_057267_1_0_2"/>
<proteinExistence type="predicted"/>
<keyword evidence="4" id="KW-0406">Ion transport</keyword>
<evidence type="ECO:0000313" key="5">
    <source>
        <dbReference type="Proteomes" id="UP000015381"/>
    </source>
</evidence>
<dbReference type="GO" id="GO:0034220">
    <property type="term" value="P:monoatomic ion transmembrane transport"/>
    <property type="evidence" value="ECO:0007669"/>
    <property type="project" value="UniProtKB-KW"/>
</dbReference>
<dbReference type="AlphaFoldDB" id="S6CYU4"/>
<evidence type="ECO:0000256" key="2">
    <source>
        <dbReference type="SAM" id="Phobius"/>
    </source>
</evidence>
<dbReference type="Pfam" id="PF02254">
    <property type="entry name" value="TrkA_N"/>
    <property type="match status" value="1"/>
</dbReference>
<dbReference type="SUPFAM" id="SSF51735">
    <property type="entry name" value="NAD(P)-binding Rossmann-fold domains"/>
    <property type="match status" value="1"/>
</dbReference>
<dbReference type="KEGG" id="hti:HTIA_0248"/>
<evidence type="ECO:0000313" key="4">
    <source>
        <dbReference type="EMBL" id="CCQ32398.1"/>
    </source>
</evidence>
<dbReference type="PROSITE" id="PS51201">
    <property type="entry name" value="RCK_N"/>
    <property type="match status" value="1"/>
</dbReference>
<dbReference type="PANTHER" id="PTHR43833:SF9">
    <property type="entry name" value="POTASSIUM CHANNEL PROTEIN YUGO-RELATED"/>
    <property type="match status" value="1"/>
</dbReference>
<keyword evidence="2" id="KW-1133">Transmembrane helix</keyword>
<dbReference type="InterPro" id="IPR036291">
    <property type="entry name" value="NAD(P)-bd_dom_sf"/>
</dbReference>
<comment type="subcellular location">
    <subcellularLocation>
        <location evidence="1">Cell membrane</location>
        <topology evidence="1">Multi-pass membrane protein</topology>
    </subcellularLocation>
</comment>
<feature type="transmembrane region" description="Helical" evidence="2">
    <location>
        <begin position="52"/>
        <end position="74"/>
    </location>
</feature>
<feature type="transmembrane region" description="Helical" evidence="2">
    <location>
        <begin position="20"/>
        <end position="46"/>
    </location>
</feature>
<feature type="transmembrane region" description="Helical" evidence="2">
    <location>
        <begin position="81"/>
        <end position="99"/>
    </location>
</feature>
<dbReference type="PATRIC" id="fig|1033806.12.peg.244"/>
<keyword evidence="5" id="KW-1185">Reference proteome</keyword>
<dbReference type="Proteomes" id="UP000015381">
    <property type="component" value="Chromosome I"/>
</dbReference>
<dbReference type="SUPFAM" id="SSF81324">
    <property type="entry name" value="Voltage-gated potassium channels"/>
    <property type="match status" value="1"/>
</dbReference>
<keyword evidence="4" id="KW-0407">Ion channel</keyword>
<accession>S6CYU4</accession>
<reference evidence="4 5" key="1">
    <citation type="journal article" date="2014" name="Environ. Microbiol.">
        <title>Halorhabdus tiamatea: proteogenomics and glycosidase activity measurements identify the first cultivated euryarchaeon from a deep-sea anoxic brine lake as potential polysaccharide degrader.</title>
        <authorList>
            <person name="Werner J."/>
            <person name="Ferrer M."/>
            <person name="Michel G."/>
            <person name="Mann A.J."/>
            <person name="Huang S."/>
            <person name="Juarez S."/>
            <person name="Ciordia S."/>
            <person name="Albar J.P."/>
            <person name="Alcaide M."/>
            <person name="La Cono V."/>
            <person name="Yakimov M.M."/>
            <person name="Antunes A."/>
            <person name="Taborda M."/>
            <person name="Da Costa M.S."/>
            <person name="Amann R.I."/>
            <person name="Gloeckner F.O."/>
            <person name="Golyshina O.V."/>
            <person name="Golyshin P.N."/>
            <person name="Teeling H."/>
        </authorList>
    </citation>
    <scope>NUCLEOTIDE SEQUENCE [LARGE SCALE GENOMIC DNA]</scope>
    <source>
        <strain evidence="5">SARL4B</strain>
    </source>
</reference>
<evidence type="ECO:0000256" key="1">
    <source>
        <dbReference type="ARBA" id="ARBA00004651"/>
    </source>
</evidence>
<name>S6CYU4_9EURY</name>
<feature type="transmembrane region" description="Helical" evidence="2">
    <location>
        <begin position="196"/>
        <end position="217"/>
    </location>
</feature>
<keyword evidence="2" id="KW-0472">Membrane</keyword>
<dbReference type="EMBL" id="HF571520">
    <property type="protein sequence ID" value="CCQ32398.1"/>
    <property type="molecule type" value="Genomic_DNA"/>
</dbReference>
<dbReference type="Pfam" id="PF07885">
    <property type="entry name" value="Ion_trans_2"/>
    <property type="match status" value="1"/>
</dbReference>
<dbReference type="InterPro" id="IPR050721">
    <property type="entry name" value="Trk_Ktr_HKT_K-transport"/>
</dbReference>
<feature type="transmembrane region" description="Helical" evidence="2">
    <location>
        <begin position="105"/>
        <end position="123"/>
    </location>
</feature>
<dbReference type="GO" id="GO:0005886">
    <property type="term" value="C:plasma membrane"/>
    <property type="evidence" value="ECO:0007669"/>
    <property type="project" value="UniProtKB-SubCell"/>
</dbReference>
<keyword evidence="4" id="KW-0813">Transport</keyword>
<dbReference type="InterPro" id="IPR013099">
    <property type="entry name" value="K_chnl_dom"/>
</dbReference>
<dbReference type="InterPro" id="IPR003148">
    <property type="entry name" value="RCK_N"/>
</dbReference>
<feature type="domain" description="RCK N-terminal" evidence="3">
    <location>
        <begin position="241"/>
        <end position="357"/>
    </location>
</feature>
<organism evidence="4 5">
    <name type="scientific">Halorhabdus tiamatea SARL4B</name>
    <dbReference type="NCBI Taxonomy" id="1033806"/>
    <lineage>
        <taxon>Archaea</taxon>
        <taxon>Methanobacteriati</taxon>
        <taxon>Methanobacteriota</taxon>
        <taxon>Stenosarchaea group</taxon>
        <taxon>Halobacteria</taxon>
        <taxon>Halobacteriales</taxon>
        <taxon>Haloarculaceae</taxon>
        <taxon>Halorhabdus</taxon>
    </lineage>
</organism>
<gene>
    <name evidence="4" type="ORF">HTIA_0248</name>
</gene>
<dbReference type="Gene3D" id="3.40.50.720">
    <property type="entry name" value="NAD(P)-binding Rossmann-like Domain"/>
    <property type="match status" value="1"/>
</dbReference>